<comment type="similarity">
    <text evidence="1 4">Belongs to the EXO70 family.</text>
</comment>
<dbReference type="OrthoDB" id="1922221at2759"/>
<feature type="domain" description="Exocyst complex subunit Exo70 C-terminal" evidence="5">
    <location>
        <begin position="246"/>
        <end position="637"/>
    </location>
</feature>
<dbReference type="Pfam" id="PF20669">
    <property type="entry name" value="Exo70_N"/>
    <property type="match status" value="1"/>
</dbReference>
<accession>A0A8H7E1S7</accession>
<dbReference type="InterPro" id="IPR046364">
    <property type="entry name" value="Exo70_C"/>
</dbReference>
<sequence>MVAQAHREEEAEVEVLNANLTKLNLLTKKIQGSIVRLDTSGQVVKEAIGPIYSNTQQLQITNTNILRVSEAIERLRQPLDAKGREEGVIRAGPAAAGLQQYLGALKRVDHALTDLTSSNLRSNQQAIADFNKLLASGSSQLQDLFRQALQQDAQPVEPLHYITKGLEFPTFPDRELSQLKPTAAAITSAYTKSSRSAKRDENPAIRVYAEIRGPYLSSSLQNLATASINTSTKRGQDAGIYREGTSGIGAYANGLEGMITAEADNVSKIFPTSEAGQAIEATCQNAMAEFAKTLMELNTFIKPRILTDCFLAFEIIDLVTPISYRLETRTGARLKSQFSDALRPIRETARSSLSELLEQTRQKASAVAVLPNDGNTVPLVSETMQRISILSVYSQPLQAILSSIGDGKWRIASTPTLEPTTTLSATDSTTLVSNYLTDFLDTLLANLETRAKAFHRSKSLQGCFLSNSYAVVERSIRSSPDLSRHLTSSPTHVARLDSWRKKASSLYLDAWKDPSSYLLDVQYTSRSSNPQGSSGGNAANRPVSGSAIDSATIVKGLSSKDRDKIKEKFKAFNSSFDEMVARHRSLHMEREVRSALGREVQALIEPLYARFWDRYHEVDKGKGKTVKYTKADLATLLVGLA</sequence>
<keyword evidence="7" id="KW-1185">Reference proteome</keyword>
<reference evidence="6" key="1">
    <citation type="submission" date="2020-02" db="EMBL/GenBank/DDBJ databases">
        <authorList>
            <person name="Palmer J.M."/>
        </authorList>
    </citation>
    <scope>NUCLEOTIDE SEQUENCE</scope>
    <source>
        <strain evidence="6">EPUS1.4</strain>
        <tissue evidence="6">Thallus</tissue>
    </source>
</reference>
<dbReference type="Proteomes" id="UP000606974">
    <property type="component" value="Unassembled WGS sequence"/>
</dbReference>
<keyword evidence="2 4" id="KW-0813">Transport</keyword>
<dbReference type="InterPro" id="IPR004140">
    <property type="entry name" value="Exo70"/>
</dbReference>
<evidence type="ECO:0000256" key="2">
    <source>
        <dbReference type="ARBA" id="ARBA00022448"/>
    </source>
</evidence>
<evidence type="ECO:0000256" key="4">
    <source>
        <dbReference type="RuleBase" id="RU365026"/>
    </source>
</evidence>
<dbReference type="PANTHER" id="PTHR12542:SF41">
    <property type="entry name" value="EXOCYST COMPLEX COMPONENT 7"/>
    <property type="match status" value="1"/>
</dbReference>
<dbReference type="GO" id="GO:0000145">
    <property type="term" value="C:exocyst"/>
    <property type="evidence" value="ECO:0007669"/>
    <property type="project" value="InterPro"/>
</dbReference>
<dbReference type="EMBL" id="JAACFV010000069">
    <property type="protein sequence ID" value="KAF7507399.1"/>
    <property type="molecule type" value="Genomic_DNA"/>
</dbReference>
<evidence type="ECO:0000313" key="6">
    <source>
        <dbReference type="EMBL" id="KAF7507399.1"/>
    </source>
</evidence>
<dbReference type="GO" id="GO:0006887">
    <property type="term" value="P:exocytosis"/>
    <property type="evidence" value="ECO:0007669"/>
    <property type="project" value="UniProtKB-KW"/>
</dbReference>
<dbReference type="SUPFAM" id="SSF74788">
    <property type="entry name" value="Cullin repeat-like"/>
    <property type="match status" value="1"/>
</dbReference>
<evidence type="ECO:0000256" key="3">
    <source>
        <dbReference type="ARBA" id="ARBA00022483"/>
    </source>
</evidence>
<comment type="function">
    <text evidence="4">Involved in the secretory pathway as part of the exocyst complex which tethers secretory vesicles to the sites of exocytosis. Also plays a role in the assembly of the exocyst.</text>
</comment>
<name>A0A8H7E1S7_9EURO</name>
<comment type="caution">
    <text evidence="6">The sequence shown here is derived from an EMBL/GenBank/DDBJ whole genome shotgun (WGS) entry which is preliminary data.</text>
</comment>
<evidence type="ECO:0000259" key="5">
    <source>
        <dbReference type="Pfam" id="PF03081"/>
    </source>
</evidence>
<dbReference type="GO" id="GO:0015031">
    <property type="term" value="P:protein transport"/>
    <property type="evidence" value="ECO:0007669"/>
    <property type="project" value="UniProtKB-KW"/>
</dbReference>
<dbReference type="GO" id="GO:0005546">
    <property type="term" value="F:phosphatidylinositol-4,5-bisphosphate binding"/>
    <property type="evidence" value="ECO:0007669"/>
    <property type="project" value="InterPro"/>
</dbReference>
<dbReference type="InterPro" id="IPR016159">
    <property type="entry name" value="Cullin_repeat-like_dom_sf"/>
</dbReference>
<gene>
    <name evidence="6" type="ORF">GJ744_010458</name>
</gene>
<keyword evidence="4" id="KW-0653">Protein transport</keyword>
<dbReference type="GO" id="GO:0005935">
    <property type="term" value="C:cellular bud neck"/>
    <property type="evidence" value="ECO:0007669"/>
    <property type="project" value="UniProtKB-SubCell"/>
</dbReference>
<evidence type="ECO:0000313" key="7">
    <source>
        <dbReference type="Proteomes" id="UP000606974"/>
    </source>
</evidence>
<dbReference type="PANTHER" id="PTHR12542">
    <property type="entry name" value="EXOCYST COMPLEX PROTEIN EXO70"/>
    <property type="match status" value="1"/>
</dbReference>
<dbReference type="Pfam" id="PF03081">
    <property type="entry name" value="Exo70_C"/>
    <property type="match status" value="1"/>
</dbReference>
<dbReference type="Gene3D" id="1.20.1280.170">
    <property type="entry name" value="Exocyst complex component Exo70"/>
    <property type="match status" value="1"/>
</dbReference>
<dbReference type="AlphaFoldDB" id="A0A8H7E1S7"/>
<organism evidence="6 7">
    <name type="scientific">Endocarpon pusillum</name>
    <dbReference type="NCBI Taxonomy" id="364733"/>
    <lineage>
        <taxon>Eukaryota</taxon>
        <taxon>Fungi</taxon>
        <taxon>Dikarya</taxon>
        <taxon>Ascomycota</taxon>
        <taxon>Pezizomycotina</taxon>
        <taxon>Eurotiomycetes</taxon>
        <taxon>Chaetothyriomycetidae</taxon>
        <taxon>Verrucariales</taxon>
        <taxon>Verrucariaceae</taxon>
        <taxon>Endocarpon</taxon>
    </lineage>
</organism>
<comment type="subcellular location">
    <subcellularLocation>
        <location evidence="4">Bud</location>
    </subcellularLocation>
    <subcellularLocation>
        <location evidence="4">Bud neck</location>
    </subcellularLocation>
</comment>
<protein>
    <recommendedName>
        <fullName evidence="4">Exocyst complex protein EXO70</fullName>
    </recommendedName>
</protein>
<keyword evidence="3 4" id="KW-0268">Exocytosis</keyword>
<evidence type="ECO:0000256" key="1">
    <source>
        <dbReference type="ARBA" id="ARBA00006756"/>
    </source>
</evidence>
<proteinExistence type="inferred from homology"/>